<dbReference type="EMBL" id="KQ982482">
    <property type="protein sequence ID" value="KYQ55929.1"/>
    <property type="molecule type" value="Genomic_DNA"/>
</dbReference>
<sequence>ADVRLSKSIRAAFLACLKKNIDVPESDFYGNSVSRAFLCCKSSWKPGSNNGSGPPRDIQPLGAFACISIRYSFPGGREESPQSSRRVEAGRRLLCTSVHAPGAIVSTKSLDGIFHIRWIQGNAAARYP</sequence>
<evidence type="ECO:0000313" key="2">
    <source>
        <dbReference type="Proteomes" id="UP000075809"/>
    </source>
</evidence>
<organism evidence="1 2">
    <name type="scientific">Mycetomoellerius zeteki</name>
    <dbReference type="NCBI Taxonomy" id="64791"/>
    <lineage>
        <taxon>Eukaryota</taxon>
        <taxon>Metazoa</taxon>
        <taxon>Ecdysozoa</taxon>
        <taxon>Arthropoda</taxon>
        <taxon>Hexapoda</taxon>
        <taxon>Insecta</taxon>
        <taxon>Pterygota</taxon>
        <taxon>Neoptera</taxon>
        <taxon>Endopterygota</taxon>
        <taxon>Hymenoptera</taxon>
        <taxon>Apocrita</taxon>
        <taxon>Aculeata</taxon>
        <taxon>Formicoidea</taxon>
        <taxon>Formicidae</taxon>
        <taxon>Myrmicinae</taxon>
        <taxon>Mycetomoellerius</taxon>
    </lineage>
</organism>
<keyword evidence="2" id="KW-1185">Reference proteome</keyword>
<proteinExistence type="predicted"/>
<protein>
    <submittedName>
        <fullName evidence="1">Uncharacterized protein</fullName>
    </submittedName>
</protein>
<evidence type="ECO:0000313" key="1">
    <source>
        <dbReference type="EMBL" id="KYQ55929.1"/>
    </source>
</evidence>
<dbReference type="Proteomes" id="UP000075809">
    <property type="component" value="Unassembled WGS sequence"/>
</dbReference>
<feature type="non-terminal residue" evidence="1">
    <location>
        <position position="1"/>
    </location>
</feature>
<reference evidence="1 2" key="1">
    <citation type="submission" date="2015-09" db="EMBL/GenBank/DDBJ databases">
        <title>Trachymyrmex zeteki WGS genome.</title>
        <authorList>
            <person name="Nygaard S."/>
            <person name="Hu H."/>
            <person name="Boomsma J."/>
            <person name="Zhang G."/>
        </authorList>
    </citation>
    <scope>NUCLEOTIDE SEQUENCE [LARGE SCALE GENOMIC DNA]</scope>
    <source>
        <strain evidence="1">Tzet28-1</strain>
        <tissue evidence="1">Whole body</tissue>
    </source>
</reference>
<gene>
    <name evidence="1" type="ORF">ALC60_05211</name>
</gene>
<accession>A0A151X6I0</accession>
<name>A0A151X6I0_9HYME</name>
<dbReference type="AlphaFoldDB" id="A0A151X6I0"/>